<feature type="transmembrane region" description="Helical" evidence="1">
    <location>
        <begin position="145"/>
        <end position="170"/>
    </location>
</feature>
<evidence type="ECO:0000313" key="3">
    <source>
        <dbReference type="Proteomes" id="UP000005332"/>
    </source>
</evidence>
<feature type="transmembrane region" description="Helical" evidence="1">
    <location>
        <begin position="7"/>
        <end position="30"/>
    </location>
</feature>
<dbReference type="PATRIC" id="fig|997355.3.peg.1474"/>
<keyword evidence="1" id="KW-0472">Membrane</keyword>
<evidence type="ECO:0000256" key="1">
    <source>
        <dbReference type="SAM" id="Phobius"/>
    </source>
</evidence>
<organism evidence="2 3">
    <name type="scientific">Cutibacterium avidum ATCC 25577</name>
    <dbReference type="NCBI Taxonomy" id="997355"/>
    <lineage>
        <taxon>Bacteria</taxon>
        <taxon>Bacillati</taxon>
        <taxon>Actinomycetota</taxon>
        <taxon>Actinomycetes</taxon>
        <taxon>Propionibacteriales</taxon>
        <taxon>Propionibacteriaceae</taxon>
        <taxon>Cutibacterium</taxon>
    </lineage>
</organism>
<name>G4CY89_9ACTN</name>
<dbReference type="HOGENOM" id="CLU_1466985_0_0_11"/>
<reference evidence="2 3" key="1">
    <citation type="submission" date="2011-06" db="EMBL/GenBank/DDBJ databases">
        <authorList>
            <person name="Muzny D."/>
            <person name="Qin X."/>
            <person name="Deng J."/>
            <person name="Jiang H."/>
            <person name="Liu Y."/>
            <person name="Qu J."/>
            <person name="Song X.-Z."/>
            <person name="Zhang L."/>
            <person name="Thornton R."/>
            <person name="Coyle M."/>
            <person name="Francisco L."/>
            <person name="Jackson L."/>
            <person name="Javaid M."/>
            <person name="Korchina V."/>
            <person name="Kovar C."/>
            <person name="Mata R."/>
            <person name="Mathew T."/>
            <person name="Ngo R."/>
            <person name="Nguyen L."/>
            <person name="Nguyen N."/>
            <person name="Okwuonu G."/>
            <person name="Ongeri F."/>
            <person name="Pham C."/>
            <person name="Simmons D."/>
            <person name="Wilczek-Boney K."/>
            <person name="Hale W."/>
            <person name="Jakkamsetti A."/>
            <person name="Pham P."/>
            <person name="Ruth R."/>
            <person name="San Lucas F."/>
            <person name="Warren J."/>
            <person name="Zhang J."/>
            <person name="Zhao Z."/>
            <person name="Zhou C."/>
            <person name="Zhu D."/>
            <person name="Lee S."/>
            <person name="Bess C."/>
            <person name="Blankenburg K."/>
            <person name="Forbes L."/>
            <person name="Fu Q."/>
            <person name="Gubbala S."/>
            <person name="Hirani K."/>
            <person name="Jayaseelan J.C."/>
            <person name="Lara F."/>
            <person name="Munidasa M."/>
            <person name="Palculict T."/>
            <person name="Patil S."/>
            <person name="Pu L.-L."/>
            <person name="Saada N."/>
            <person name="Tang L."/>
            <person name="Weissenberger G."/>
            <person name="Zhu Y."/>
            <person name="Hemphill L."/>
            <person name="Shang Y."/>
            <person name="Youmans B."/>
            <person name="Ayvaz T."/>
            <person name="Ross M."/>
            <person name="Santibanez J."/>
            <person name="Aqrawi P."/>
            <person name="Gross S."/>
            <person name="Joshi V."/>
            <person name="Fowler G."/>
            <person name="Nazareth L."/>
            <person name="Reid J."/>
            <person name="Worley K."/>
            <person name="Petrosino J."/>
            <person name="Highlander S."/>
            <person name="Gibbs R."/>
        </authorList>
    </citation>
    <scope>NUCLEOTIDE SEQUENCE [LARGE SCALE GENOMIC DNA]</scope>
    <source>
        <strain evidence="2 3">ATCC 25577</strain>
    </source>
</reference>
<protein>
    <submittedName>
        <fullName evidence="2">Uncharacterized protein</fullName>
    </submittedName>
</protein>
<feature type="transmembrane region" description="Helical" evidence="1">
    <location>
        <begin position="82"/>
        <end position="100"/>
    </location>
</feature>
<dbReference type="AlphaFoldDB" id="G4CY89"/>
<proteinExistence type="predicted"/>
<sequence length="184" mass="19243">MKQDKASLLFCGALVLIGIMLFFVPLFTWLSVRARKGRTTLNGLGHLSFSPSPMYHMSGDKAEELAALNSVMPAFTSPIHTMLGWTGIILIAAGLITALTTSKLGDVIAAVSSGCMALALVIPVASTVHSLKKLAAMSGDAYASVSIGSGVIIGMVLLVAALAIAITHLVRPPAPSRRMFTDHL</sequence>
<comment type="caution">
    <text evidence="2">The sequence shown here is derived from an EMBL/GenBank/DDBJ whole genome shotgun (WGS) entry which is preliminary data.</text>
</comment>
<evidence type="ECO:0000313" key="2">
    <source>
        <dbReference type="EMBL" id="EGY77953.1"/>
    </source>
</evidence>
<keyword evidence="3" id="KW-1185">Reference proteome</keyword>
<keyword evidence="1" id="KW-0812">Transmembrane</keyword>
<feature type="transmembrane region" description="Helical" evidence="1">
    <location>
        <begin position="107"/>
        <end position="125"/>
    </location>
</feature>
<accession>G4CY89</accession>
<keyword evidence="1" id="KW-1133">Transmembrane helix</keyword>
<dbReference type="EMBL" id="AGBA01000013">
    <property type="protein sequence ID" value="EGY77953.1"/>
    <property type="molecule type" value="Genomic_DNA"/>
</dbReference>
<dbReference type="Proteomes" id="UP000005332">
    <property type="component" value="Unassembled WGS sequence"/>
</dbReference>
<gene>
    <name evidence="2" type="ORF">HMPREF9153_1496</name>
</gene>